<feature type="domain" description="RRM" evidence="11">
    <location>
        <begin position="679"/>
        <end position="756"/>
    </location>
</feature>
<dbReference type="Pfam" id="PF00076">
    <property type="entry name" value="RRM_1"/>
    <property type="match status" value="1"/>
</dbReference>
<dbReference type="SUPFAM" id="SSF54928">
    <property type="entry name" value="RNA-binding domain, RBD"/>
    <property type="match status" value="1"/>
</dbReference>
<comment type="similarity">
    <text evidence="2">Belongs to the ZC3H14 family.</text>
</comment>
<dbReference type="InterPro" id="IPR000504">
    <property type="entry name" value="RRM_dom"/>
</dbReference>
<evidence type="ECO:0000256" key="4">
    <source>
        <dbReference type="ARBA" id="ARBA00022723"/>
    </source>
</evidence>
<evidence type="ECO:0000256" key="2">
    <source>
        <dbReference type="ARBA" id="ARBA00008423"/>
    </source>
</evidence>
<feature type="compositionally biased region" description="Polar residues" evidence="10">
    <location>
        <begin position="152"/>
        <end position="170"/>
    </location>
</feature>
<keyword evidence="8" id="KW-0539">Nucleus</keyword>
<dbReference type="InterPro" id="IPR035979">
    <property type="entry name" value="RBD_domain_sf"/>
</dbReference>
<organism evidence="12">
    <name type="scientific">Phallusia mammillata</name>
    <dbReference type="NCBI Taxonomy" id="59560"/>
    <lineage>
        <taxon>Eukaryota</taxon>
        <taxon>Metazoa</taxon>
        <taxon>Chordata</taxon>
        <taxon>Tunicata</taxon>
        <taxon>Ascidiacea</taxon>
        <taxon>Phlebobranchia</taxon>
        <taxon>Ascidiidae</taxon>
        <taxon>Phallusia</taxon>
    </lineage>
</organism>
<feature type="compositionally biased region" description="Basic and acidic residues" evidence="10">
    <location>
        <begin position="516"/>
        <end position="527"/>
    </location>
</feature>
<feature type="compositionally biased region" description="Basic and acidic residues" evidence="10">
    <location>
        <begin position="388"/>
        <end position="402"/>
    </location>
</feature>
<dbReference type="Gene3D" id="3.30.70.330">
    <property type="match status" value="1"/>
</dbReference>
<dbReference type="SMART" id="SM00360">
    <property type="entry name" value="RRM"/>
    <property type="match status" value="1"/>
</dbReference>
<dbReference type="GO" id="GO:0043488">
    <property type="term" value="P:regulation of mRNA stability"/>
    <property type="evidence" value="ECO:0007669"/>
    <property type="project" value="InterPro"/>
</dbReference>
<evidence type="ECO:0000256" key="6">
    <source>
        <dbReference type="ARBA" id="ARBA00022771"/>
    </source>
</evidence>
<keyword evidence="5" id="KW-0677">Repeat</keyword>
<dbReference type="GO" id="GO:0005634">
    <property type="term" value="C:nucleus"/>
    <property type="evidence" value="ECO:0007669"/>
    <property type="project" value="UniProtKB-SubCell"/>
</dbReference>
<dbReference type="PANTHER" id="PTHR14738">
    <property type="entry name" value="ZINC FINGER CCCH DOMAIN-CONTAINING PROTEIN 14"/>
    <property type="match status" value="1"/>
</dbReference>
<accession>A0A6F9DY33</accession>
<keyword evidence="7" id="KW-0862">Zinc</keyword>
<evidence type="ECO:0000256" key="9">
    <source>
        <dbReference type="PROSITE-ProRule" id="PRU00176"/>
    </source>
</evidence>
<feature type="region of interest" description="Disordered" evidence="10">
    <location>
        <begin position="423"/>
        <end position="631"/>
    </location>
</feature>
<proteinExistence type="evidence at transcript level"/>
<feature type="compositionally biased region" description="Polar residues" evidence="10">
    <location>
        <begin position="576"/>
        <end position="586"/>
    </location>
</feature>
<feature type="region of interest" description="Disordered" evidence="10">
    <location>
        <begin position="152"/>
        <end position="348"/>
    </location>
</feature>
<feature type="compositionally biased region" description="Basic residues" evidence="10">
    <location>
        <begin position="218"/>
        <end position="227"/>
    </location>
</feature>
<evidence type="ECO:0000259" key="11">
    <source>
        <dbReference type="PROSITE" id="PS50102"/>
    </source>
</evidence>
<dbReference type="Pfam" id="PF01480">
    <property type="entry name" value="PWI"/>
    <property type="match status" value="1"/>
</dbReference>
<feature type="compositionally biased region" description="Polar residues" evidence="10">
    <location>
        <begin position="599"/>
        <end position="611"/>
    </location>
</feature>
<feature type="compositionally biased region" description="Basic and acidic residues" evidence="10">
    <location>
        <begin position="427"/>
        <end position="450"/>
    </location>
</feature>
<dbReference type="InterPro" id="IPR002483">
    <property type="entry name" value="PWI_dom"/>
</dbReference>
<feature type="compositionally biased region" description="Low complexity" evidence="10">
    <location>
        <begin position="297"/>
        <end position="311"/>
    </location>
</feature>
<keyword evidence="6" id="KW-0863">Zinc-finger</keyword>
<reference evidence="12" key="1">
    <citation type="submission" date="2020-04" db="EMBL/GenBank/DDBJ databases">
        <authorList>
            <person name="Neveu A P."/>
        </authorList>
    </citation>
    <scope>NUCLEOTIDE SEQUENCE</scope>
    <source>
        <tissue evidence="12">Whole embryo</tissue>
    </source>
</reference>
<evidence type="ECO:0000256" key="5">
    <source>
        <dbReference type="ARBA" id="ARBA00022737"/>
    </source>
</evidence>
<comment type="subcellular location">
    <subcellularLocation>
        <location evidence="1">Nucleus</location>
    </subcellularLocation>
</comment>
<evidence type="ECO:0000256" key="7">
    <source>
        <dbReference type="ARBA" id="ARBA00022833"/>
    </source>
</evidence>
<feature type="region of interest" description="Disordered" evidence="10">
    <location>
        <begin position="78"/>
        <end position="113"/>
    </location>
</feature>
<evidence type="ECO:0000313" key="12">
    <source>
        <dbReference type="EMBL" id="CAB3267876.1"/>
    </source>
</evidence>
<dbReference type="GO" id="GO:0008143">
    <property type="term" value="F:poly(A) binding"/>
    <property type="evidence" value="ECO:0007669"/>
    <property type="project" value="InterPro"/>
</dbReference>
<feature type="compositionally biased region" description="Basic and acidic residues" evidence="10">
    <location>
        <begin position="171"/>
        <end position="188"/>
    </location>
</feature>
<sequence length="815" mass="91042">MEIGTDISKNIQQAIKAKLVELNSYVDDELPDYIMIMIANRKKEEQMTDSLSLFLGNNTKVFTKWLFELLSGLREKQQTDNVKKEVPVKEKKQVDHTEEKKENKLSRWDVKGQETDVTEAKIERKNSEAVIDILPEAGDVLDLELYGSNDLSSDVAKTSQKAKTSSATGKTDSKRSVDHEKDVNKDKATTSQDTDNQSDLKRSSGKKMQQSKGSSRKEKSKKLKRSKSSREEGTTSKRSHSTSNKIVRDWDKSKADQNEWREDLNFNTQSKKRPSRKISEKDRNDVDEDYDDEPVVKKVSSSVVQSSVSSVNRGYVSEESDNETQKSSVVSKVALPERRSRLPPSKQANRSLLLKAVCEAETSVKQSHAISSSADIKHATKSVKSRLGKVENKAKYSHESTSKTKSTKSFKTDDVVLKKKILVLKRKSADAQHKETNVEKPKKLKSKPDNDVPVSSSKKQGKNHHDKQSNEEDESCDYKSDKRRFVSRSSSDLPVVVSKHGSVVRDSPNNSSSVKFDQRNLRIKKTEDENDRDGEISLSESESLIDEPGTSKNSRSPSPCFIVTLDGNVQKDKNSVSKPSLISNQPAKPKFKAIPITAPGNSNASTSAEKQTSSDKKSEQPPETVSDDELSSMRAKLLKMQEEAKKLKTLQQEQLAAIKQTSAVVKAVTTAPAKPDLSKSIHVANVHFSATEKQLSGHFGICGKVKRVTILKDSFTGHPKGFAYLEFEEQSSVESALALDNTTFCNRAIRVTRKTSVTPTQPAFSKPAPFSFRNRPPLRPRHRYSARMAIAAVRPRFRAIQGRNKTWVKPGYVPS</sequence>
<gene>
    <name evidence="12" type="primary">Zc3h14</name>
</gene>
<dbReference type="Gene3D" id="1.20.1390.10">
    <property type="entry name" value="PWI domain"/>
    <property type="match status" value="1"/>
</dbReference>
<feature type="region of interest" description="Disordered" evidence="10">
    <location>
        <begin position="365"/>
        <end position="410"/>
    </location>
</feature>
<evidence type="ECO:0000256" key="3">
    <source>
        <dbReference type="ARBA" id="ARBA00015071"/>
    </source>
</evidence>
<evidence type="ECO:0000256" key="8">
    <source>
        <dbReference type="ARBA" id="ARBA00023242"/>
    </source>
</evidence>
<feature type="compositionally biased region" description="Basic and acidic residues" evidence="10">
    <location>
        <begin position="246"/>
        <end position="264"/>
    </location>
</feature>
<feature type="region of interest" description="Disordered" evidence="10">
    <location>
        <begin position="758"/>
        <end position="777"/>
    </location>
</feature>
<dbReference type="PANTHER" id="PTHR14738:SF29">
    <property type="entry name" value="ZINC FINGER CCCH DOMAIN-CONTAINING PROTEIN 14"/>
    <property type="match status" value="1"/>
</dbReference>
<dbReference type="GO" id="GO:0008270">
    <property type="term" value="F:zinc ion binding"/>
    <property type="evidence" value="ECO:0007669"/>
    <property type="project" value="UniProtKB-KW"/>
</dbReference>
<dbReference type="EMBL" id="LR792014">
    <property type="protein sequence ID" value="CAB3267876.1"/>
    <property type="molecule type" value="mRNA"/>
</dbReference>
<name>A0A6F9DY33_9ASCI</name>
<feature type="compositionally biased region" description="Basic and acidic residues" evidence="10">
    <location>
        <begin position="466"/>
        <end position="484"/>
    </location>
</feature>
<keyword evidence="4" id="KW-0479">Metal-binding</keyword>
<dbReference type="AlphaFoldDB" id="A0A6F9DY33"/>
<protein>
    <recommendedName>
        <fullName evidence="3">Zinc finger CCCH domain-containing protein 14</fullName>
    </recommendedName>
</protein>
<keyword evidence="9" id="KW-0694">RNA-binding</keyword>
<dbReference type="PROSITE" id="PS50102">
    <property type="entry name" value="RRM"/>
    <property type="match status" value="1"/>
</dbReference>
<feature type="compositionally biased region" description="Polar residues" evidence="10">
    <location>
        <begin position="365"/>
        <end position="374"/>
    </location>
</feature>
<dbReference type="GO" id="GO:0005737">
    <property type="term" value="C:cytoplasm"/>
    <property type="evidence" value="ECO:0007669"/>
    <property type="project" value="TreeGrafter"/>
</dbReference>
<dbReference type="InterPro" id="IPR040366">
    <property type="entry name" value="Nab2/ZC3H14"/>
</dbReference>
<evidence type="ECO:0000256" key="1">
    <source>
        <dbReference type="ARBA" id="ARBA00004123"/>
    </source>
</evidence>
<evidence type="ECO:0000256" key="10">
    <source>
        <dbReference type="SAM" id="MobiDB-lite"/>
    </source>
</evidence>
<dbReference type="InterPro" id="IPR012677">
    <property type="entry name" value="Nucleotide-bd_a/b_plait_sf"/>
</dbReference>